<dbReference type="Gene3D" id="1.10.1200.10">
    <property type="entry name" value="ACP-like"/>
    <property type="match status" value="1"/>
</dbReference>
<dbReference type="InterPro" id="IPR020806">
    <property type="entry name" value="PKS_PP-bd"/>
</dbReference>
<organism evidence="6 7">
    <name type="scientific">Fusarium albosuccineum</name>
    <dbReference type="NCBI Taxonomy" id="1237068"/>
    <lineage>
        <taxon>Eukaryota</taxon>
        <taxon>Fungi</taxon>
        <taxon>Dikarya</taxon>
        <taxon>Ascomycota</taxon>
        <taxon>Pezizomycotina</taxon>
        <taxon>Sordariomycetes</taxon>
        <taxon>Hypocreomycetidae</taxon>
        <taxon>Hypocreales</taxon>
        <taxon>Nectriaceae</taxon>
        <taxon>Fusarium</taxon>
        <taxon>Fusarium decemcellulare species complex</taxon>
    </lineage>
</organism>
<feature type="domain" description="Carrier" evidence="5">
    <location>
        <begin position="2052"/>
        <end position="2128"/>
    </location>
</feature>
<dbReference type="Pfam" id="PF00501">
    <property type="entry name" value="AMP-binding"/>
    <property type="match status" value="2"/>
</dbReference>
<gene>
    <name evidence="6" type="ORF">FALBO_9845</name>
</gene>
<evidence type="ECO:0000256" key="2">
    <source>
        <dbReference type="ARBA" id="ARBA00022553"/>
    </source>
</evidence>
<dbReference type="GO" id="GO:0031177">
    <property type="term" value="F:phosphopantetheine binding"/>
    <property type="evidence" value="ECO:0007669"/>
    <property type="project" value="InterPro"/>
</dbReference>
<evidence type="ECO:0000256" key="3">
    <source>
        <dbReference type="ARBA" id="ARBA00022598"/>
    </source>
</evidence>
<dbReference type="SUPFAM" id="SSF47336">
    <property type="entry name" value="ACP-like"/>
    <property type="match status" value="1"/>
</dbReference>
<dbReference type="CDD" id="cd19545">
    <property type="entry name" value="FUM14_C_NRPS-like"/>
    <property type="match status" value="1"/>
</dbReference>
<keyword evidence="2" id="KW-0597">Phosphoprotein</keyword>
<dbReference type="Pfam" id="PF00668">
    <property type="entry name" value="Condensation"/>
    <property type="match status" value="4"/>
</dbReference>
<dbReference type="InterPro" id="IPR036736">
    <property type="entry name" value="ACP-like_sf"/>
</dbReference>
<dbReference type="Gene3D" id="3.40.50.12780">
    <property type="entry name" value="N-terminal domain of ligase-like"/>
    <property type="match status" value="2"/>
</dbReference>
<evidence type="ECO:0000313" key="7">
    <source>
        <dbReference type="Proteomes" id="UP000554235"/>
    </source>
</evidence>
<dbReference type="SMART" id="SM00823">
    <property type="entry name" value="PKS_PP"/>
    <property type="match status" value="1"/>
</dbReference>
<dbReference type="InterPro" id="IPR010071">
    <property type="entry name" value="AA_adenyl_dom"/>
</dbReference>
<accession>A0A8H4L719</accession>
<dbReference type="Gene3D" id="3.30.559.30">
    <property type="entry name" value="Nonribosomal peptide synthetase, condensation domain"/>
    <property type="match status" value="4"/>
</dbReference>
<sequence>MISNSAILAQICEQCRLSPQDIQDVYPCTPLQSGMMVDSALYVHTIVRKIAASVDLDRLCGALDQVVATNDVLRTRIVDCDGPGLLQAVVRKWQPVLRTPEIDLQLFLERNSSAAMHLGMPLVRFALVCSGDDTRLITTMHHAMFDFHVLEFLMADVWSVYQGISLPERAPFKDFVQHCTSINPKEASTFWEKRFSGGASTFPTIPTGHQVLANEIMTRDINLSHDNKPAKALPSMALMPAYIEAAWAMTVSDYTNNDSVAFGYLLSGRGPGMPGGAETTFGPTITSVPVQVDLRRNMTIQQLVKGRVASRRELSTSHFLHYGLSRIRNINDDTHKVSSFQSALSIVHRSHTTALGTSGLSLDEAYTEEPPKPHGLLLICTPGEKQISVKTLFDPIVLAKEQVHRILRQLEHRLRQLVTSAPSTPLKRLDSLNFGDKLELMDWSSRRFPSAPIKTCIHTRIAARAADQPNDLAVKSWDGEATYAELITMVNNLAHEILIRHKALAAEEPVCIILGRSLSLVVALLAVMRAGGTCVPIDPNLPTARKEDIVRRSQARLTLTSPDTHLQEHDNNCITHPVVLDRRLDTSKAAELPIDNWSSVIQPIQPGISALDKIVAHHEMLRCRFSHAQDAGGNTTLSQRIVPLKDQSGDETTWAFRVHHNIASQKSLWDIVSSSQASLNIVQGPVFAADVIISAQGETSLFLVAHHLVIDIVSWRILWEDLEAVLQDDAVVLPRSFPFPLWVQSQNNMLISTPKSSLPSWPKASHHFWGMDGVTPKVRDMLRIQHTLDLEQTAQIMGESCNRPFNTTPVVLLLTALILSFRRSFPDRGIPALYCEGHGRETDATKQSVDTSRTIGWFTTVFPLPLHALETYDSVEYTIMAIKDEYQEASKQSIEQFALQVLGEQTPSSFKRSDIELAFNFAGRMQQVTRDDALLKLQTDGPPVHLENMAGDCEAASLLSIFASIGQDERLTLTLDYNSHMAHQDRIVHWIQEELGNCFTEMISTLPRMGCRLTASDLPLLNLGSGGPTSVAYLHAHLAELGVAQDNVQSIYPCTATQEGILFAQLNGHDYHNRFVARLSLGEGAVDIDRVAQAWKAACRAHDILRTIFTTGLSDQGAFQQIVLKRSEPSISFKEMPTDGSTVSQVAASQQKIPLDPKKPPHHLTLYRESASIVHAILDVSHTLADAKTFQGLWKTIGEVYTRMGSDGRATVAPGRPFSDYVIWLQSQQEESHMHWRDYLQGTRPCVFPQEPTATVGYVAQGPFVPFNNAQRLHRFCQDQGVTNAMFMQAAWALVLRKYTDKSTVCFGSVRSDQEVLPSSGGRAEIIGPLISMLPCKFHLENPAALTTMDILETARNAASTAMRYSGCYLAELHDELGLRDSPLFDTVMTIQRAWSTDLGDGAEGLAIKITDVDGPSEFSIVVAVQYSENGLLIRLSHQRGHVSDSLIGDIAETFARVIEYMIQSTDQPLVNILKSCPTPDLDLLKQWNADPPTAAVDQSIPSAFRAHAHLQGSAPAVCSWDADLSYSELGRLSDRLAYRLRVKHGVRADMIVPFCCIKATSAIVIMLAIWKAGAALLPLDFSHPSERLSAILEETEAKLVLVNASERVDKMTSCLPRGTVDLVDLTVLEQDDKPDDEIRLELTSYTIEPQHAGYVVYTSGSTGRPKGLILDHRSIVTSSMHMTPLLGLTSQSRILQLTNFVFDFGLLDVMFAFFTGACICMPSQDEATNDVGGAIRRTEANFVECTPTYASLFNPHDAPSLQTVVLAGEPMKQENLETWASHARIMNAYGPGETGMSSCGDVVIGQDGTFSQDIGQPFGCRYWVVDPDNSDELVPIGTTGELVIEGPIVGRGYVNNPEATASAFIDAPAWTQHAEFASLNLGEHRFYKSGDLVTQRSKASFIFEGRKDYQVKIRGQRIEMGEIEHHLSQQTLGVSKWAVEVIQRGTSQEVSLAAFCQVSSEDALPPGSNVLPPLPQTAETAREALRHAVPSYMVPEFFIPLHKLPTTGSMKTDRKALRTMANRLSGAELMSYRVIGRQKAEDDHEQSSSTAVLTGLESFLQRTWADLLNVPVKSIQPSDDFFALGGNSIRAMRLAGALRKSGYLLSVADVFRSPTIARMALKTCPLPSGPNGSTPKPIDILQPHDIPRLSALAKTRGWLETSNIEGIAPATDLQALMLCEEYLPDRGSNVATVTVELLARQEQQSLDLVRLQEACEQAIHHHPILRTVFIQNERSLLQLTLRNTPVKQIHVLQPGETSNQRVSPSSNILDILPRFDLISNDSGSKCSGFTLTIHHAHYDAISMGHLLDDLKNTYNGMKVFSRQPSFHEWSSYGANAERLAESQGFWHKLLKDSMSYPLAPSGSVRQQSYNPGAQQYHTSIQVPVANLESSNGTMATVLKAAWSCLLSQVLEKQDIVFSFLSANRFSNTLPHGSAEQVPGPCINLVPVRASMGDGDKTMATLVRELQEQSNESLPHQHTGFRSIVKNCTRWPTSRFNSAILFQNHGEFEHSLRLGNVACTVAGIGQGTNSADVWITATPRVDHAISIELRFALDKVPMELCRWISSCLESLLNILPRWWERGIYGVHDELMCMVGPNPLSPVPNKSCIPRPGGAEPEDVVDEVLQAGHFECAC</sequence>
<dbReference type="Proteomes" id="UP000554235">
    <property type="component" value="Unassembled WGS sequence"/>
</dbReference>
<dbReference type="SUPFAM" id="SSF52777">
    <property type="entry name" value="CoA-dependent acyltransferases"/>
    <property type="match status" value="8"/>
</dbReference>
<dbReference type="PANTHER" id="PTHR45527">
    <property type="entry name" value="NONRIBOSOMAL PEPTIDE SYNTHETASE"/>
    <property type="match status" value="1"/>
</dbReference>
<reference evidence="6 7" key="1">
    <citation type="submission" date="2020-01" db="EMBL/GenBank/DDBJ databases">
        <title>Identification and distribution of gene clusters putatively required for synthesis of sphingolipid metabolism inhibitors in phylogenetically diverse species of the filamentous fungus Fusarium.</title>
        <authorList>
            <person name="Kim H.-S."/>
            <person name="Busman M."/>
            <person name="Brown D.W."/>
            <person name="Divon H."/>
            <person name="Uhlig S."/>
            <person name="Proctor R.H."/>
        </authorList>
    </citation>
    <scope>NUCLEOTIDE SEQUENCE [LARGE SCALE GENOMIC DNA]</scope>
    <source>
        <strain evidence="6 7">NRRL 20459</strain>
    </source>
</reference>
<dbReference type="InterPro" id="IPR020845">
    <property type="entry name" value="AMP-binding_CS"/>
</dbReference>
<dbReference type="GO" id="GO:0016874">
    <property type="term" value="F:ligase activity"/>
    <property type="evidence" value="ECO:0007669"/>
    <property type="project" value="UniProtKB-KW"/>
</dbReference>
<dbReference type="EMBL" id="JAADYS010001380">
    <property type="protein sequence ID" value="KAF4463331.1"/>
    <property type="molecule type" value="Genomic_DNA"/>
</dbReference>
<keyword evidence="4" id="KW-0677">Repeat</keyword>
<dbReference type="InterPro" id="IPR045851">
    <property type="entry name" value="AMP-bd_C_sf"/>
</dbReference>
<dbReference type="Gene3D" id="3.30.559.10">
    <property type="entry name" value="Chloramphenicol acetyltransferase-like domain"/>
    <property type="match status" value="4"/>
</dbReference>
<evidence type="ECO:0000313" key="6">
    <source>
        <dbReference type="EMBL" id="KAF4463331.1"/>
    </source>
</evidence>
<dbReference type="GO" id="GO:0044550">
    <property type="term" value="P:secondary metabolite biosynthetic process"/>
    <property type="evidence" value="ECO:0007669"/>
    <property type="project" value="TreeGrafter"/>
</dbReference>
<dbReference type="CDD" id="cd05918">
    <property type="entry name" value="A_NRPS_SidN3_like"/>
    <property type="match status" value="1"/>
</dbReference>
<comment type="caution">
    <text evidence="6">The sequence shown here is derived from an EMBL/GenBank/DDBJ whole genome shotgun (WGS) entry which is preliminary data.</text>
</comment>
<dbReference type="Pfam" id="PF00550">
    <property type="entry name" value="PP-binding"/>
    <property type="match status" value="1"/>
</dbReference>
<keyword evidence="3" id="KW-0436">Ligase</keyword>
<dbReference type="InterPro" id="IPR023213">
    <property type="entry name" value="CAT-like_dom_sf"/>
</dbReference>
<evidence type="ECO:0000259" key="5">
    <source>
        <dbReference type="PROSITE" id="PS50075"/>
    </source>
</evidence>
<evidence type="ECO:0000256" key="4">
    <source>
        <dbReference type="ARBA" id="ARBA00022737"/>
    </source>
</evidence>
<proteinExistence type="predicted"/>
<dbReference type="PROSITE" id="PS50075">
    <property type="entry name" value="CARRIER"/>
    <property type="match status" value="1"/>
</dbReference>
<dbReference type="PROSITE" id="PS00012">
    <property type="entry name" value="PHOSPHOPANTETHEINE"/>
    <property type="match status" value="1"/>
</dbReference>
<keyword evidence="1" id="KW-0596">Phosphopantetheine</keyword>
<dbReference type="SUPFAM" id="SSF56801">
    <property type="entry name" value="Acetyl-CoA synthetase-like"/>
    <property type="match status" value="2"/>
</dbReference>
<dbReference type="InterPro" id="IPR000873">
    <property type="entry name" value="AMP-dep_synth/lig_dom"/>
</dbReference>
<name>A0A8H4L719_9HYPO</name>
<evidence type="ECO:0000256" key="1">
    <source>
        <dbReference type="ARBA" id="ARBA00022450"/>
    </source>
</evidence>
<dbReference type="Gene3D" id="3.30.300.30">
    <property type="match status" value="1"/>
</dbReference>
<dbReference type="PANTHER" id="PTHR45527:SF16">
    <property type="entry name" value="NONRIBOSOMAL PEPTIDE SYNTHASE ATNA-RELATED"/>
    <property type="match status" value="1"/>
</dbReference>
<dbReference type="InterPro" id="IPR006162">
    <property type="entry name" value="Ppantetheine_attach_site"/>
</dbReference>
<dbReference type="InterPro" id="IPR009081">
    <property type="entry name" value="PP-bd_ACP"/>
</dbReference>
<dbReference type="GO" id="GO:0043041">
    <property type="term" value="P:amino acid activation for nonribosomal peptide biosynthetic process"/>
    <property type="evidence" value="ECO:0007669"/>
    <property type="project" value="TreeGrafter"/>
</dbReference>
<dbReference type="PROSITE" id="PS00455">
    <property type="entry name" value="AMP_BINDING"/>
    <property type="match status" value="1"/>
</dbReference>
<dbReference type="NCBIfam" id="TIGR01733">
    <property type="entry name" value="AA-adenyl-dom"/>
    <property type="match status" value="1"/>
</dbReference>
<dbReference type="OrthoDB" id="416786at2759"/>
<dbReference type="GO" id="GO:0005737">
    <property type="term" value="C:cytoplasm"/>
    <property type="evidence" value="ECO:0007669"/>
    <property type="project" value="TreeGrafter"/>
</dbReference>
<keyword evidence="7" id="KW-1185">Reference proteome</keyword>
<dbReference type="InterPro" id="IPR042099">
    <property type="entry name" value="ANL_N_sf"/>
</dbReference>
<dbReference type="InterPro" id="IPR001242">
    <property type="entry name" value="Condensation_dom"/>
</dbReference>
<protein>
    <submittedName>
        <fullName evidence="6">Nonribosomal peptide synthase</fullName>
    </submittedName>
</protein>